<dbReference type="AlphaFoldDB" id="A0A8J7U764"/>
<dbReference type="RefSeq" id="WP_207862141.1">
    <property type="nucleotide sequence ID" value="NZ_JAFREP010000032.1"/>
</dbReference>
<keyword evidence="4" id="KW-1185">Reference proteome</keyword>
<gene>
    <name evidence="3" type="ORF">J3U88_27085</name>
</gene>
<evidence type="ECO:0008006" key="5">
    <source>
        <dbReference type="Google" id="ProtNLM"/>
    </source>
</evidence>
<keyword evidence="2" id="KW-0732">Signal</keyword>
<feature type="signal peptide" evidence="2">
    <location>
        <begin position="1"/>
        <end position="25"/>
    </location>
</feature>
<name>A0A8J7U764_9BACT</name>
<feature type="chain" id="PRO_5035255986" description="Secreted protein" evidence="2">
    <location>
        <begin position="26"/>
        <end position="238"/>
    </location>
</feature>
<feature type="compositionally biased region" description="Gly residues" evidence="1">
    <location>
        <begin position="226"/>
        <end position="238"/>
    </location>
</feature>
<evidence type="ECO:0000313" key="3">
    <source>
        <dbReference type="EMBL" id="MBO1322168.1"/>
    </source>
</evidence>
<organism evidence="3 4">
    <name type="scientific">Acanthopleuribacter pedis</name>
    <dbReference type="NCBI Taxonomy" id="442870"/>
    <lineage>
        <taxon>Bacteria</taxon>
        <taxon>Pseudomonadati</taxon>
        <taxon>Acidobacteriota</taxon>
        <taxon>Holophagae</taxon>
        <taxon>Acanthopleuribacterales</taxon>
        <taxon>Acanthopleuribacteraceae</taxon>
        <taxon>Acanthopleuribacter</taxon>
    </lineage>
</organism>
<evidence type="ECO:0000313" key="4">
    <source>
        <dbReference type="Proteomes" id="UP000664417"/>
    </source>
</evidence>
<proteinExistence type="predicted"/>
<accession>A0A8J7U764</accession>
<feature type="region of interest" description="Disordered" evidence="1">
    <location>
        <begin position="213"/>
        <end position="238"/>
    </location>
</feature>
<protein>
    <recommendedName>
        <fullName evidence="5">Secreted protein</fullName>
    </recommendedName>
</protein>
<evidence type="ECO:0000256" key="2">
    <source>
        <dbReference type="SAM" id="SignalP"/>
    </source>
</evidence>
<reference evidence="3" key="1">
    <citation type="submission" date="2021-03" db="EMBL/GenBank/DDBJ databases">
        <authorList>
            <person name="Wang G."/>
        </authorList>
    </citation>
    <scope>NUCLEOTIDE SEQUENCE</scope>
    <source>
        <strain evidence="3">KCTC 12899</strain>
    </source>
</reference>
<comment type="caution">
    <text evidence="3">The sequence shown here is derived from an EMBL/GenBank/DDBJ whole genome shotgun (WGS) entry which is preliminary data.</text>
</comment>
<dbReference type="EMBL" id="JAFREP010000032">
    <property type="protein sequence ID" value="MBO1322168.1"/>
    <property type="molecule type" value="Genomic_DNA"/>
</dbReference>
<evidence type="ECO:0000256" key="1">
    <source>
        <dbReference type="SAM" id="MobiDB-lite"/>
    </source>
</evidence>
<sequence>MKTNCTCFYLILCLLFLVGPILVQAGPGRPGQAKTSGSRGIASSGPILTVQGSLVRAFEFEMGDAVGTLYLFEGLLEIDGHEYQSMAGMGAVLVASRGDFITGHQLVTAGADQLVAVRRRHDAVEILVRKQGLLPFDNPRNWAVYAYNRETLWFLDEKPATAADHDAFFCALQNLLFGEPVGSDDGWRPLMQGYVAGSFGSVPFFAPFSSDVKSLADTDPPPANSGGSGSSGTDGSGK</sequence>
<dbReference type="Proteomes" id="UP000664417">
    <property type="component" value="Unassembled WGS sequence"/>
</dbReference>